<feature type="domain" description="Signal transduction histidine kinase internal region" evidence="2">
    <location>
        <begin position="165"/>
        <end position="244"/>
    </location>
</feature>
<keyword evidence="3" id="KW-0418">Kinase</keyword>
<accession>A0A1M6B2J4</accession>
<dbReference type="OrthoDB" id="9809908at2"/>
<evidence type="ECO:0000313" key="3">
    <source>
        <dbReference type="EMBL" id="SHI42935.1"/>
    </source>
</evidence>
<reference evidence="4" key="1">
    <citation type="submission" date="2016-11" db="EMBL/GenBank/DDBJ databases">
        <authorList>
            <person name="Varghese N."/>
            <person name="Submissions S."/>
        </authorList>
    </citation>
    <scope>NUCLEOTIDE SEQUENCE [LARGE SCALE GENOMIC DNA]</scope>
    <source>
        <strain evidence="4">DSM 22623</strain>
    </source>
</reference>
<evidence type="ECO:0000259" key="2">
    <source>
        <dbReference type="Pfam" id="PF06580"/>
    </source>
</evidence>
<keyword evidence="3" id="KW-0808">Transferase</keyword>
<dbReference type="GO" id="GO:0016020">
    <property type="term" value="C:membrane"/>
    <property type="evidence" value="ECO:0007669"/>
    <property type="project" value="InterPro"/>
</dbReference>
<dbReference type="RefSeq" id="WP_073313725.1">
    <property type="nucleotide sequence ID" value="NZ_FQYP01000001.1"/>
</dbReference>
<keyword evidence="4" id="KW-1185">Reference proteome</keyword>
<protein>
    <submittedName>
        <fullName evidence="3">Histidine kinase</fullName>
    </submittedName>
</protein>
<dbReference type="InterPro" id="IPR050640">
    <property type="entry name" value="Bact_2-comp_sensor_kinase"/>
</dbReference>
<proteinExistence type="predicted"/>
<feature type="transmembrane region" description="Helical" evidence="1">
    <location>
        <begin position="48"/>
        <end position="65"/>
    </location>
</feature>
<organism evidence="3 4">
    <name type="scientific">Aquimarina spongiae</name>
    <dbReference type="NCBI Taxonomy" id="570521"/>
    <lineage>
        <taxon>Bacteria</taxon>
        <taxon>Pseudomonadati</taxon>
        <taxon>Bacteroidota</taxon>
        <taxon>Flavobacteriia</taxon>
        <taxon>Flavobacteriales</taxon>
        <taxon>Flavobacteriaceae</taxon>
        <taxon>Aquimarina</taxon>
    </lineage>
</organism>
<dbReference type="Proteomes" id="UP000184432">
    <property type="component" value="Unassembled WGS sequence"/>
</dbReference>
<dbReference type="EMBL" id="FQYP01000001">
    <property type="protein sequence ID" value="SHI42935.1"/>
    <property type="molecule type" value="Genomic_DNA"/>
</dbReference>
<evidence type="ECO:0000256" key="1">
    <source>
        <dbReference type="SAM" id="Phobius"/>
    </source>
</evidence>
<keyword evidence="1" id="KW-1133">Transmembrane helix</keyword>
<dbReference type="STRING" id="570521.SAMN04488508_101595"/>
<evidence type="ECO:0000313" key="4">
    <source>
        <dbReference type="Proteomes" id="UP000184432"/>
    </source>
</evidence>
<keyword evidence="1" id="KW-0472">Membrane</keyword>
<dbReference type="Gene3D" id="3.30.565.10">
    <property type="entry name" value="Histidine kinase-like ATPase, C-terminal domain"/>
    <property type="match status" value="1"/>
</dbReference>
<dbReference type="PANTHER" id="PTHR34220:SF7">
    <property type="entry name" value="SENSOR HISTIDINE KINASE YPDA"/>
    <property type="match status" value="1"/>
</dbReference>
<gene>
    <name evidence="3" type="ORF">SAMN04488508_101595</name>
</gene>
<name>A0A1M6B2J4_9FLAO</name>
<dbReference type="AlphaFoldDB" id="A0A1M6B2J4"/>
<sequence>MPNTKKERIEILGFDDRWFMIIGIFVLSFITDYLFSNSFSRYPLPQAIINWGVSLFFSTFDWIIMRKLLIFLRKTYPSLKDNLKRILIFFLGIVTTVIVLDTLGGILLSWIFGVHYNPMGRSKIILPVILISTMTMAIYEAVYFLIRLKKSIREEEQAKQIAVQAQLDTLRNQAQPHFLFNSLNTLRDIIDQNSKEEAKDFVDKLADIYRFILESGSVNLVTLHDELKFAEAYIHIQKERFGTNLQVHWDVPHTVKNTMIIPMSLQLLLENAIKHNVISKAKPLEIIVAADHNHLVVSNTIQTRSTKIASTKLGLKNIEKRYGLISEQSLTVDQSNGKFKVSLPLLSSAEQKK</sequence>
<dbReference type="InterPro" id="IPR036890">
    <property type="entry name" value="HATPase_C_sf"/>
</dbReference>
<dbReference type="GO" id="GO:0000155">
    <property type="term" value="F:phosphorelay sensor kinase activity"/>
    <property type="evidence" value="ECO:0007669"/>
    <property type="project" value="InterPro"/>
</dbReference>
<feature type="transmembrane region" description="Helical" evidence="1">
    <location>
        <begin position="86"/>
        <end position="112"/>
    </location>
</feature>
<dbReference type="InterPro" id="IPR010559">
    <property type="entry name" value="Sig_transdc_His_kin_internal"/>
</dbReference>
<dbReference type="Pfam" id="PF06580">
    <property type="entry name" value="His_kinase"/>
    <property type="match status" value="1"/>
</dbReference>
<feature type="transmembrane region" description="Helical" evidence="1">
    <location>
        <begin position="18"/>
        <end position="36"/>
    </location>
</feature>
<dbReference type="PANTHER" id="PTHR34220">
    <property type="entry name" value="SENSOR HISTIDINE KINASE YPDA"/>
    <property type="match status" value="1"/>
</dbReference>
<feature type="transmembrane region" description="Helical" evidence="1">
    <location>
        <begin position="124"/>
        <end position="146"/>
    </location>
</feature>
<keyword evidence="1" id="KW-0812">Transmembrane</keyword>